<comment type="caution">
    <text evidence="2">The sequence shown here is derived from an EMBL/GenBank/DDBJ whole genome shotgun (WGS) entry which is preliminary data.</text>
</comment>
<proteinExistence type="predicted"/>
<dbReference type="EMBL" id="JWZT01001469">
    <property type="protein sequence ID" value="KII72016.1"/>
    <property type="molecule type" value="Genomic_DNA"/>
</dbReference>
<dbReference type="PANTHER" id="PTHR19316">
    <property type="entry name" value="PROTEIN FOLDING REGULATOR"/>
    <property type="match status" value="1"/>
</dbReference>
<dbReference type="InterPro" id="IPR016024">
    <property type="entry name" value="ARM-type_fold"/>
</dbReference>
<evidence type="ECO:0000313" key="2">
    <source>
        <dbReference type="EMBL" id="KII72016.1"/>
    </source>
</evidence>
<dbReference type="GO" id="GO:0005783">
    <property type="term" value="C:endoplasmic reticulum"/>
    <property type="evidence" value="ECO:0007669"/>
    <property type="project" value="TreeGrafter"/>
</dbReference>
<protein>
    <submittedName>
        <fullName evidence="2">Nucleotide exchange factor SIL1</fullName>
    </submittedName>
</protein>
<name>A0A0C2MXD8_THEKT</name>
<keyword evidence="1" id="KW-0732">Signal</keyword>
<evidence type="ECO:0000256" key="1">
    <source>
        <dbReference type="SAM" id="SignalP"/>
    </source>
</evidence>
<accession>A0A0C2MXD8</accession>
<gene>
    <name evidence="2" type="ORF">RF11_04309</name>
</gene>
<reference evidence="2 3" key="1">
    <citation type="journal article" date="2014" name="Genome Biol. Evol.">
        <title>The genome of the myxosporean Thelohanellus kitauei shows adaptations to nutrient acquisition within its fish host.</title>
        <authorList>
            <person name="Yang Y."/>
            <person name="Xiong J."/>
            <person name="Zhou Z."/>
            <person name="Huo F."/>
            <person name="Miao W."/>
            <person name="Ran C."/>
            <person name="Liu Y."/>
            <person name="Zhang J."/>
            <person name="Feng J."/>
            <person name="Wang M."/>
            <person name="Wang M."/>
            <person name="Wang L."/>
            <person name="Yao B."/>
        </authorList>
    </citation>
    <scope>NUCLEOTIDE SEQUENCE [LARGE SCALE GENOMIC DNA]</scope>
    <source>
        <strain evidence="2">Wuqing</strain>
    </source>
</reference>
<feature type="signal peptide" evidence="1">
    <location>
        <begin position="1"/>
        <end position="24"/>
    </location>
</feature>
<sequence>MLSFGGLATVHILSLAYLICEIYALGSDFVLTNEWKEVVGDEPVPGGNLHVRMDLSTGKRYAKLIDDEKTTFDKSIKVLDEFRVDTHTDTDPPYKFKNIEEIKKDLDSVFSKFESEHTILVRLVAGLQNNSNNAENKLRTLNDLEPILHGFDNAKLFVQVGGFEIVLEMLKTTELNDMCLPVMRILFACLQNNQEVQSYFYAIEGTKFLVNLSNDLHALPQNCLGKMASVVSASMRGCSTCLQQFARVDSSLFSKLVDVPDEKVRTKLVGMLTSFYHESKASHTPEINDIIQGLITESKLCQKTSDFRSRYGSQDNSESDTYKSAVMLHHFCGHFTTKQ</sequence>
<dbReference type="Gene3D" id="1.25.10.10">
    <property type="entry name" value="Leucine-rich Repeat Variant"/>
    <property type="match status" value="1"/>
</dbReference>
<dbReference type="GO" id="GO:0000774">
    <property type="term" value="F:adenyl-nucleotide exchange factor activity"/>
    <property type="evidence" value="ECO:0007669"/>
    <property type="project" value="TreeGrafter"/>
</dbReference>
<evidence type="ECO:0000313" key="3">
    <source>
        <dbReference type="Proteomes" id="UP000031668"/>
    </source>
</evidence>
<feature type="chain" id="PRO_5002152626" evidence="1">
    <location>
        <begin position="25"/>
        <end position="339"/>
    </location>
</feature>
<dbReference type="InterPro" id="IPR050693">
    <property type="entry name" value="Hsp70_NEF-Inhibitors"/>
</dbReference>
<organism evidence="2 3">
    <name type="scientific">Thelohanellus kitauei</name>
    <name type="common">Myxosporean</name>
    <dbReference type="NCBI Taxonomy" id="669202"/>
    <lineage>
        <taxon>Eukaryota</taxon>
        <taxon>Metazoa</taxon>
        <taxon>Cnidaria</taxon>
        <taxon>Myxozoa</taxon>
        <taxon>Myxosporea</taxon>
        <taxon>Bivalvulida</taxon>
        <taxon>Platysporina</taxon>
        <taxon>Myxobolidae</taxon>
        <taxon>Thelohanellus</taxon>
    </lineage>
</organism>
<dbReference type="PANTHER" id="PTHR19316:SF18">
    <property type="entry name" value="HSP70-BINDING PROTEIN 1"/>
    <property type="match status" value="1"/>
</dbReference>
<dbReference type="Proteomes" id="UP000031668">
    <property type="component" value="Unassembled WGS sequence"/>
</dbReference>
<dbReference type="AlphaFoldDB" id="A0A0C2MXD8"/>
<dbReference type="OrthoDB" id="448649at2759"/>
<dbReference type="InterPro" id="IPR011989">
    <property type="entry name" value="ARM-like"/>
</dbReference>
<dbReference type="SUPFAM" id="SSF48371">
    <property type="entry name" value="ARM repeat"/>
    <property type="match status" value="1"/>
</dbReference>
<keyword evidence="3" id="KW-1185">Reference proteome</keyword>